<dbReference type="InterPro" id="IPR001647">
    <property type="entry name" value="HTH_TetR"/>
</dbReference>
<keyword evidence="2" id="KW-0805">Transcription regulation</keyword>
<keyword evidence="1" id="KW-0678">Repressor</keyword>
<evidence type="ECO:0000256" key="6">
    <source>
        <dbReference type="SAM" id="MobiDB-lite"/>
    </source>
</evidence>
<dbReference type="Pfam" id="PF13977">
    <property type="entry name" value="TetR_C_6"/>
    <property type="match status" value="1"/>
</dbReference>
<keyword evidence="4" id="KW-0804">Transcription</keyword>
<evidence type="ECO:0000256" key="4">
    <source>
        <dbReference type="ARBA" id="ARBA00023163"/>
    </source>
</evidence>
<dbReference type="InterPro" id="IPR009057">
    <property type="entry name" value="Homeodomain-like_sf"/>
</dbReference>
<evidence type="ECO:0000256" key="3">
    <source>
        <dbReference type="ARBA" id="ARBA00023125"/>
    </source>
</evidence>
<comment type="caution">
    <text evidence="8">The sequence shown here is derived from an EMBL/GenBank/DDBJ whole genome shotgun (WGS) entry which is preliminary data.</text>
</comment>
<dbReference type="Pfam" id="PF00440">
    <property type="entry name" value="TetR_N"/>
    <property type="match status" value="1"/>
</dbReference>
<dbReference type="PANTHER" id="PTHR30055">
    <property type="entry name" value="HTH-TYPE TRANSCRIPTIONAL REGULATOR RUTR"/>
    <property type="match status" value="1"/>
</dbReference>
<sequence>MTTQKDTPDTTAGRPRRRPRREDVRAGLLAAALEVFEEIGYVAARLDTIAERAGYTKGAVYSNFGSKQELFATLLGERLADTAADVLSQLDHLTSLEETIARTARHLARGVLREQRWHALVVEFALQAGRDPDVGAVFREHRRNRRSLLATTLAERAAPFGAPSDPEHYTVFATILLATINGMAVECAADPEAVTEEQITGSISAVLRAALAS</sequence>
<dbReference type="PANTHER" id="PTHR30055:SF234">
    <property type="entry name" value="HTH-TYPE TRANSCRIPTIONAL REGULATOR BETI"/>
    <property type="match status" value="1"/>
</dbReference>
<dbReference type="GO" id="GO:0003700">
    <property type="term" value="F:DNA-binding transcription factor activity"/>
    <property type="evidence" value="ECO:0007669"/>
    <property type="project" value="TreeGrafter"/>
</dbReference>
<dbReference type="EMBL" id="VJXX01000006">
    <property type="protein sequence ID" value="MPY12020.1"/>
    <property type="molecule type" value="Genomic_DNA"/>
</dbReference>
<dbReference type="InterPro" id="IPR050109">
    <property type="entry name" value="HTH-type_TetR-like_transc_reg"/>
</dbReference>
<feature type="DNA-binding region" description="H-T-H motif" evidence="5">
    <location>
        <begin position="45"/>
        <end position="64"/>
    </location>
</feature>
<evidence type="ECO:0000256" key="1">
    <source>
        <dbReference type="ARBA" id="ARBA00022491"/>
    </source>
</evidence>
<dbReference type="InterPro" id="IPR036271">
    <property type="entry name" value="Tet_transcr_reg_TetR-rel_C_sf"/>
</dbReference>
<dbReference type="InterPro" id="IPR039538">
    <property type="entry name" value="BetI_C"/>
</dbReference>
<proteinExistence type="predicted"/>
<evidence type="ECO:0000313" key="8">
    <source>
        <dbReference type="EMBL" id="MPY12020.1"/>
    </source>
</evidence>
<name>A0A7X1NSI8_9MICC</name>
<gene>
    <name evidence="8" type="ORF">FNH21_15060</name>
</gene>
<dbReference type="Gene3D" id="1.10.357.10">
    <property type="entry name" value="Tetracycline Repressor, domain 2"/>
    <property type="match status" value="1"/>
</dbReference>
<dbReference type="OrthoDB" id="3172830at2"/>
<feature type="region of interest" description="Disordered" evidence="6">
    <location>
        <begin position="1"/>
        <end position="21"/>
    </location>
</feature>
<accession>A0A7X1NSI8</accession>
<dbReference type="PROSITE" id="PS50977">
    <property type="entry name" value="HTH_TETR_2"/>
    <property type="match status" value="1"/>
</dbReference>
<feature type="domain" description="HTH tetR-type" evidence="7">
    <location>
        <begin position="22"/>
        <end position="82"/>
    </location>
</feature>
<evidence type="ECO:0000313" key="9">
    <source>
        <dbReference type="Proteomes" id="UP000326464"/>
    </source>
</evidence>
<dbReference type="PRINTS" id="PR00455">
    <property type="entry name" value="HTHTETR"/>
</dbReference>
<dbReference type="GO" id="GO:0000976">
    <property type="term" value="F:transcription cis-regulatory region binding"/>
    <property type="evidence" value="ECO:0007669"/>
    <property type="project" value="TreeGrafter"/>
</dbReference>
<keyword evidence="3 5" id="KW-0238">DNA-binding</keyword>
<reference evidence="9" key="1">
    <citation type="submission" date="2019-07" db="EMBL/GenBank/DDBJ databases">
        <title>Arthrobacter KR32 sp. nov., isolated from mountain cheese made of cows milk.</title>
        <authorList>
            <person name="Flegler A."/>
        </authorList>
    </citation>
    <scope>NUCLEOTIDE SEQUENCE [LARGE SCALE GENOMIC DNA]</scope>
    <source>
        <strain evidence="9">KR32</strain>
    </source>
</reference>
<evidence type="ECO:0000256" key="2">
    <source>
        <dbReference type="ARBA" id="ARBA00023015"/>
    </source>
</evidence>
<evidence type="ECO:0000259" key="7">
    <source>
        <dbReference type="PROSITE" id="PS50977"/>
    </source>
</evidence>
<dbReference type="AlphaFoldDB" id="A0A7X1NSI8"/>
<dbReference type="Proteomes" id="UP000326464">
    <property type="component" value="Unassembled WGS sequence"/>
</dbReference>
<protein>
    <submittedName>
        <fullName evidence="8">Helix-turn-helix transcriptional regulator</fullName>
    </submittedName>
</protein>
<organism evidence="8 9">
    <name type="scientific">Arthrobacter bussei</name>
    <dbReference type="NCBI Taxonomy" id="2594179"/>
    <lineage>
        <taxon>Bacteria</taxon>
        <taxon>Bacillati</taxon>
        <taxon>Actinomycetota</taxon>
        <taxon>Actinomycetes</taxon>
        <taxon>Micrococcales</taxon>
        <taxon>Micrococcaceae</taxon>
        <taxon>Arthrobacter</taxon>
    </lineage>
</organism>
<dbReference type="RefSeq" id="WP_152816880.1">
    <property type="nucleotide sequence ID" value="NZ_VJXX01000006.1"/>
</dbReference>
<keyword evidence="9" id="KW-1185">Reference proteome</keyword>
<evidence type="ECO:0000256" key="5">
    <source>
        <dbReference type="PROSITE-ProRule" id="PRU00335"/>
    </source>
</evidence>
<dbReference type="SUPFAM" id="SSF46689">
    <property type="entry name" value="Homeodomain-like"/>
    <property type="match status" value="1"/>
</dbReference>
<dbReference type="SUPFAM" id="SSF48498">
    <property type="entry name" value="Tetracyclin repressor-like, C-terminal domain"/>
    <property type="match status" value="1"/>
</dbReference>